<evidence type="ECO:0000256" key="2">
    <source>
        <dbReference type="ARBA" id="ARBA00009347"/>
    </source>
</evidence>
<evidence type="ECO:0000259" key="8">
    <source>
        <dbReference type="Pfam" id="PF02771"/>
    </source>
</evidence>
<keyword evidence="3 5" id="KW-0285">Flavoprotein</keyword>
<evidence type="ECO:0000313" key="10">
    <source>
        <dbReference type="Proteomes" id="UP000509448"/>
    </source>
</evidence>
<keyword evidence="10" id="KW-1185">Reference proteome</keyword>
<evidence type="ECO:0000256" key="4">
    <source>
        <dbReference type="ARBA" id="ARBA00022827"/>
    </source>
</evidence>
<keyword evidence="4 5" id="KW-0274">FAD</keyword>
<dbReference type="PANTHER" id="PTHR43884">
    <property type="entry name" value="ACYL-COA DEHYDROGENASE"/>
    <property type="match status" value="1"/>
</dbReference>
<dbReference type="Pfam" id="PF00441">
    <property type="entry name" value="Acyl-CoA_dh_1"/>
    <property type="match status" value="1"/>
</dbReference>
<dbReference type="InterPro" id="IPR009075">
    <property type="entry name" value="AcylCo_DH/oxidase_C"/>
</dbReference>
<dbReference type="KEGG" id="ccai:NAS2_0776"/>
<dbReference type="GO" id="GO:0003995">
    <property type="term" value="F:acyl-CoA dehydrogenase activity"/>
    <property type="evidence" value="ECO:0007669"/>
    <property type="project" value="TreeGrafter"/>
</dbReference>
<comment type="similarity">
    <text evidence="2 5">Belongs to the acyl-CoA dehydrogenase family.</text>
</comment>
<dbReference type="Proteomes" id="UP000509448">
    <property type="component" value="Chromosome"/>
</dbReference>
<evidence type="ECO:0000256" key="5">
    <source>
        <dbReference type="RuleBase" id="RU362125"/>
    </source>
</evidence>
<dbReference type="PANTHER" id="PTHR43884:SF37">
    <property type="entry name" value="ACYL-COA DEHYDROGENASE"/>
    <property type="match status" value="1"/>
</dbReference>
<dbReference type="InterPro" id="IPR009100">
    <property type="entry name" value="AcylCoA_DH/oxidase_NM_dom_sf"/>
</dbReference>
<dbReference type="InterPro" id="IPR037069">
    <property type="entry name" value="AcylCoA_DH/ox_N_sf"/>
</dbReference>
<sequence>MDFALSQEEEIFRRNLREFLGRSLRPRVGEIEERGIPRDFVLGASSVGLWAMPVSEEVGGQGASWLETAVAAEEVGRADFTLATAVMFLLEASWGYVLDSRGSDELRGAVLPKVTSGEWFLGVASTEPQGGSDVAAIRTSARRDGDHYSVTGQKMYISGGMEARSWGGGHLLLAKTDASAGHRGISMFYLPASSPGLSMGPIRNMGRSGISTVSMYLDDVAIPAGNLVGRENEGFYYAMDGFNRARVLVSAACLGAADAVLEIGLDHLRNREAFGHRLRDFQSLSFEAADLSTRLEMAKLLTYEAAWAVDRAAEDRSIADRAITLAAMAKLTGPQVAHDVMKSVIMWMGALGYSRDALVEAGFRGAMSYVAGAEGALNVMRLIISRRILG</sequence>
<dbReference type="Gene3D" id="1.20.140.10">
    <property type="entry name" value="Butyryl-CoA Dehydrogenase, subunit A, domain 3"/>
    <property type="match status" value="1"/>
</dbReference>
<dbReference type="SUPFAM" id="SSF47203">
    <property type="entry name" value="Acyl-CoA dehydrogenase C-terminal domain-like"/>
    <property type="match status" value="1"/>
</dbReference>
<dbReference type="GO" id="GO:0050660">
    <property type="term" value="F:flavin adenine dinucleotide binding"/>
    <property type="evidence" value="ECO:0007669"/>
    <property type="project" value="InterPro"/>
</dbReference>
<dbReference type="InterPro" id="IPR046373">
    <property type="entry name" value="Acyl-CoA_Oxase/DH_mid-dom_sf"/>
</dbReference>
<name>A0A4P2VM46_9ARCH</name>
<proteinExistence type="inferred from homology"/>
<organism evidence="9 10">
    <name type="scientific">Conexivisphaera calida</name>
    <dbReference type="NCBI Taxonomy" id="1874277"/>
    <lineage>
        <taxon>Archaea</taxon>
        <taxon>Nitrososphaerota</taxon>
        <taxon>Conexivisphaeria</taxon>
        <taxon>Conexivisphaerales</taxon>
        <taxon>Conexivisphaeraceae</taxon>
        <taxon>Conexivisphaera</taxon>
    </lineage>
</organism>
<reference evidence="9 10" key="1">
    <citation type="journal article" date="2019" name="ISME J.">
        <title>Isolation and characterization of a thermophilic sulfur- and iron-reducing thaumarchaeote from a terrestrial acidic hot spring.</title>
        <authorList>
            <person name="Kato S."/>
            <person name="Itoh T."/>
            <person name="Yuki M."/>
            <person name="Nagamori M."/>
            <person name="Ohnishi M."/>
            <person name="Uematsu K."/>
            <person name="Suzuki K."/>
            <person name="Takashina T."/>
            <person name="Ohkuma M."/>
        </authorList>
    </citation>
    <scope>NUCLEOTIDE SEQUENCE [LARGE SCALE GENOMIC DNA]</scope>
    <source>
        <strain evidence="9 10">NAS-02</strain>
    </source>
</reference>
<evidence type="ECO:0000259" key="7">
    <source>
        <dbReference type="Pfam" id="PF02770"/>
    </source>
</evidence>
<dbReference type="Pfam" id="PF02770">
    <property type="entry name" value="Acyl-CoA_dh_M"/>
    <property type="match status" value="1"/>
</dbReference>
<dbReference type="Pfam" id="PF02771">
    <property type="entry name" value="Acyl-CoA_dh_N"/>
    <property type="match status" value="1"/>
</dbReference>
<dbReference type="AlphaFoldDB" id="A0A4P2VM46"/>
<dbReference type="GeneID" id="55584588"/>
<feature type="domain" description="Acyl-CoA dehydrogenase/oxidase C-terminal" evidence="6">
    <location>
        <begin position="232"/>
        <end position="389"/>
    </location>
</feature>
<dbReference type="InterPro" id="IPR013786">
    <property type="entry name" value="AcylCoA_DH/ox_N"/>
</dbReference>
<protein>
    <submittedName>
        <fullName evidence="9">Acyl-CoA dehydrogenase</fullName>
    </submittedName>
</protein>
<dbReference type="InterPro" id="IPR006091">
    <property type="entry name" value="Acyl-CoA_Oxase/DH_mid-dom"/>
</dbReference>
<evidence type="ECO:0000256" key="1">
    <source>
        <dbReference type="ARBA" id="ARBA00001974"/>
    </source>
</evidence>
<dbReference type="OrthoDB" id="275197at2157"/>
<feature type="domain" description="Acyl-CoA dehydrogenase/oxidase N-terminal" evidence="8">
    <location>
        <begin position="6"/>
        <end position="118"/>
    </location>
</feature>
<dbReference type="SUPFAM" id="SSF56645">
    <property type="entry name" value="Acyl-CoA dehydrogenase NM domain-like"/>
    <property type="match status" value="1"/>
</dbReference>
<gene>
    <name evidence="9" type="ORF">NAS2_0776</name>
</gene>
<dbReference type="RefSeq" id="WP_174448424.1">
    <property type="nucleotide sequence ID" value="NZ_AP018732.1"/>
</dbReference>
<dbReference type="Gene3D" id="1.10.540.10">
    <property type="entry name" value="Acyl-CoA dehydrogenase/oxidase, N-terminal domain"/>
    <property type="match status" value="1"/>
</dbReference>
<keyword evidence="5" id="KW-0560">Oxidoreductase</keyword>
<dbReference type="InterPro" id="IPR036250">
    <property type="entry name" value="AcylCo_DH-like_C"/>
</dbReference>
<feature type="domain" description="Acyl-CoA oxidase/dehydrogenase middle" evidence="7">
    <location>
        <begin position="123"/>
        <end position="220"/>
    </location>
</feature>
<evidence type="ECO:0000313" key="9">
    <source>
        <dbReference type="EMBL" id="BBE42165.1"/>
    </source>
</evidence>
<comment type="cofactor">
    <cofactor evidence="1 5">
        <name>FAD</name>
        <dbReference type="ChEBI" id="CHEBI:57692"/>
    </cofactor>
</comment>
<evidence type="ECO:0000256" key="3">
    <source>
        <dbReference type="ARBA" id="ARBA00022630"/>
    </source>
</evidence>
<dbReference type="EMBL" id="AP018732">
    <property type="protein sequence ID" value="BBE42165.1"/>
    <property type="molecule type" value="Genomic_DNA"/>
</dbReference>
<dbReference type="Gene3D" id="2.40.110.10">
    <property type="entry name" value="Butyryl-CoA Dehydrogenase, subunit A, domain 2"/>
    <property type="match status" value="1"/>
</dbReference>
<accession>A0A4P2VM46</accession>
<evidence type="ECO:0000259" key="6">
    <source>
        <dbReference type="Pfam" id="PF00441"/>
    </source>
</evidence>